<dbReference type="Pfam" id="PF02826">
    <property type="entry name" value="2-Hacid_dh_C"/>
    <property type="match status" value="1"/>
</dbReference>
<comment type="caution">
    <text evidence="4">The sequence shown here is derived from an EMBL/GenBank/DDBJ whole genome shotgun (WGS) entry which is preliminary data.</text>
</comment>
<dbReference type="Gene3D" id="3.40.50.720">
    <property type="entry name" value="NAD(P)-binding Rossmann-like Domain"/>
    <property type="match status" value="1"/>
</dbReference>
<proteinExistence type="predicted"/>
<organism evidence="4 5">
    <name type="scientific">Marinobacter azerbaijanicus</name>
    <dbReference type="NCBI Taxonomy" id="3050455"/>
    <lineage>
        <taxon>Bacteria</taxon>
        <taxon>Pseudomonadati</taxon>
        <taxon>Pseudomonadota</taxon>
        <taxon>Gammaproteobacteria</taxon>
        <taxon>Pseudomonadales</taxon>
        <taxon>Marinobacteraceae</taxon>
        <taxon>Marinobacter</taxon>
    </lineage>
</organism>
<keyword evidence="2" id="KW-0520">NAD</keyword>
<dbReference type="Proteomes" id="UP001227964">
    <property type="component" value="Unassembled WGS sequence"/>
</dbReference>
<dbReference type="EMBL" id="JASSVS010000007">
    <property type="protein sequence ID" value="MDL0432312.1"/>
    <property type="molecule type" value="Genomic_DNA"/>
</dbReference>
<reference evidence="4 5" key="1">
    <citation type="submission" date="2023-06" db="EMBL/GenBank/DDBJ databases">
        <title>Marinobacter azerbaijanicus a moderately halophilic, isolated from Urmia Lake in Azerbaijan region of Iran.</title>
        <authorList>
            <person name="Sanchez-Porro C."/>
            <person name="Aghdam E.M."/>
            <person name="Saheb S.M."/>
            <person name="Tarhriz V."/>
            <person name="Kazemi E."/>
            <person name="Ammozegar M.A."/>
            <person name="Ventosa A."/>
            <person name="Hejazi M.S."/>
        </authorList>
    </citation>
    <scope>NUCLEOTIDE SEQUENCE [LARGE SCALE GENOMIC DNA]</scope>
    <source>
        <strain evidence="4 5">TBZ242</strain>
    </source>
</reference>
<sequence length="52" mass="5562">MKIVFLSGREFAKMKPGVVLINTARGSILDTQALLRDLASGKVAAARTVSCR</sequence>
<dbReference type="PROSITE" id="PS00671">
    <property type="entry name" value="D_2_HYDROXYACID_DH_3"/>
    <property type="match status" value="1"/>
</dbReference>
<evidence type="ECO:0000313" key="5">
    <source>
        <dbReference type="Proteomes" id="UP001227964"/>
    </source>
</evidence>
<evidence type="ECO:0000259" key="3">
    <source>
        <dbReference type="Pfam" id="PF02826"/>
    </source>
</evidence>
<evidence type="ECO:0000256" key="1">
    <source>
        <dbReference type="ARBA" id="ARBA00023002"/>
    </source>
</evidence>
<gene>
    <name evidence="4" type="ORF">QPM17_14300</name>
</gene>
<dbReference type="InterPro" id="IPR036291">
    <property type="entry name" value="NAD(P)-bd_dom_sf"/>
</dbReference>
<name>A0ABT7IEZ1_9GAMM</name>
<protein>
    <submittedName>
        <fullName evidence="4">NAD(P)-dependent oxidoreductase</fullName>
    </submittedName>
</protein>
<keyword evidence="5" id="KW-1185">Reference proteome</keyword>
<evidence type="ECO:0000256" key="2">
    <source>
        <dbReference type="ARBA" id="ARBA00023027"/>
    </source>
</evidence>
<feature type="domain" description="D-isomer specific 2-hydroxyacid dehydrogenase NAD-binding" evidence="3">
    <location>
        <begin position="6"/>
        <end position="46"/>
    </location>
</feature>
<dbReference type="RefSeq" id="WP_285391492.1">
    <property type="nucleotide sequence ID" value="NZ_JASSVS010000007.1"/>
</dbReference>
<accession>A0ABT7IEZ1</accession>
<dbReference type="SUPFAM" id="SSF51735">
    <property type="entry name" value="NAD(P)-binding Rossmann-fold domains"/>
    <property type="match status" value="1"/>
</dbReference>
<dbReference type="InterPro" id="IPR029753">
    <property type="entry name" value="D-isomer_DH_CS"/>
</dbReference>
<dbReference type="InterPro" id="IPR006140">
    <property type="entry name" value="D-isomer_DH_NAD-bd"/>
</dbReference>
<evidence type="ECO:0000313" key="4">
    <source>
        <dbReference type="EMBL" id="MDL0432312.1"/>
    </source>
</evidence>
<keyword evidence="1" id="KW-0560">Oxidoreductase</keyword>